<dbReference type="InterPro" id="IPR036390">
    <property type="entry name" value="WH_DNA-bd_sf"/>
</dbReference>
<dbReference type="PANTHER" id="PTHR33164">
    <property type="entry name" value="TRANSCRIPTIONAL REGULATOR, MARR FAMILY"/>
    <property type="match status" value="1"/>
</dbReference>
<dbReference type="PRINTS" id="PR00598">
    <property type="entry name" value="HTHMARR"/>
</dbReference>
<comment type="caution">
    <text evidence="2">The sequence shown here is derived from an EMBL/GenBank/DDBJ whole genome shotgun (WGS) entry which is preliminary data.</text>
</comment>
<dbReference type="InterPro" id="IPR000835">
    <property type="entry name" value="HTH_MarR-typ"/>
</dbReference>
<proteinExistence type="predicted"/>
<feature type="domain" description="HTH marR-type" evidence="1">
    <location>
        <begin position="4"/>
        <end position="135"/>
    </location>
</feature>
<reference evidence="2" key="1">
    <citation type="submission" date="2021-11" db="EMBL/GenBank/DDBJ databases">
        <title>Streptomyces corallinus and Kineosporia corallina sp. nov., two new coral-derived marine actinobacteria.</title>
        <authorList>
            <person name="Buangrab K."/>
            <person name="Sutthacheep M."/>
            <person name="Yeemin T."/>
            <person name="Harunari E."/>
            <person name="Igarashi Y."/>
            <person name="Sripreechasak P."/>
            <person name="Kanchanasin P."/>
            <person name="Tanasupawat S."/>
            <person name="Phongsopitanun W."/>
        </authorList>
    </citation>
    <scope>NUCLEOTIDE SEQUENCE</scope>
    <source>
        <strain evidence="2">JCM 31032</strain>
    </source>
</reference>
<evidence type="ECO:0000313" key="2">
    <source>
        <dbReference type="EMBL" id="MCD5311772.1"/>
    </source>
</evidence>
<dbReference type="AlphaFoldDB" id="A0A9X1STG1"/>
<dbReference type="Gene3D" id="1.10.10.10">
    <property type="entry name" value="Winged helix-like DNA-binding domain superfamily/Winged helix DNA-binding domain"/>
    <property type="match status" value="1"/>
</dbReference>
<dbReference type="RefSeq" id="WP_231441303.1">
    <property type="nucleotide sequence ID" value="NZ_JAJOMB010000005.1"/>
</dbReference>
<dbReference type="GO" id="GO:0003700">
    <property type="term" value="F:DNA-binding transcription factor activity"/>
    <property type="evidence" value="ECO:0007669"/>
    <property type="project" value="InterPro"/>
</dbReference>
<dbReference type="GO" id="GO:0006950">
    <property type="term" value="P:response to stress"/>
    <property type="evidence" value="ECO:0007669"/>
    <property type="project" value="TreeGrafter"/>
</dbReference>
<evidence type="ECO:0000259" key="1">
    <source>
        <dbReference type="PROSITE" id="PS50995"/>
    </source>
</evidence>
<evidence type="ECO:0000313" key="3">
    <source>
        <dbReference type="Proteomes" id="UP001138997"/>
    </source>
</evidence>
<organism evidence="2 3">
    <name type="scientific">Kineosporia babensis</name>
    <dbReference type="NCBI Taxonomy" id="499548"/>
    <lineage>
        <taxon>Bacteria</taxon>
        <taxon>Bacillati</taxon>
        <taxon>Actinomycetota</taxon>
        <taxon>Actinomycetes</taxon>
        <taxon>Kineosporiales</taxon>
        <taxon>Kineosporiaceae</taxon>
        <taxon>Kineosporia</taxon>
    </lineage>
</organism>
<keyword evidence="3" id="KW-1185">Reference proteome</keyword>
<dbReference type="InterPro" id="IPR039422">
    <property type="entry name" value="MarR/SlyA-like"/>
</dbReference>
<dbReference type="Proteomes" id="UP001138997">
    <property type="component" value="Unassembled WGS sequence"/>
</dbReference>
<accession>A0A9X1STG1</accession>
<gene>
    <name evidence="2" type="ORF">LR394_12750</name>
</gene>
<dbReference type="PROSITE" id="PS50995">
    <property type="entry name" value="HTH_MARR_2"/>
    <property type="match status" value="1"/>
</dbReference>
<dbReference type="InterPro" id="IPR036388">
    <property type="entry name" value="WH-like_DNA-bd_sf"/>
</dbReference>
<dbReference type="PANTHER" id="PTHR33164:SF43">
    <property type="entry name" value="HTH-TYPE TRANSCRIPTIONAL REPRESSOR YETL"/>
    <property type="match status" value="1"/>
</dbReference>
<dbReference type="SUPFAM" id="SSF46785">
    <property type="entry name" value="Winged helix' DNA-binding domain"/>
    <property type="match status" value="1"/>
</dbReference>
<name>A0A9X1STG1_9ACTN</name>
<sequence>MEASAGLVAALVRGSFLIERTYAETARAQGITPQQGVLICALMPGALGMGELSEVLGLAKSSLTGLVSRTEANGLVIRSADPDDTRAVNVALTSTGAAVAEEFHTAVSSRISALVQELSIAERDALGVLLHRMLGHNAVPVVFTDQRRW</sequence>
<dbReference type="SMART" id="SM00347">
    <property type="entry name" value="HTH_MARR"/>
    <property type="match status" value="1"/>
</dbReference>
<dbReference type="EMBL" id="JAJOMB010000005">
    <property type="protein sequence ID" value="MCD5311772.1"/>
    <property type="molecule type" value="Genomic_DNA"/>
</dbReference>
<protein>
    <submittedName>
        <fullName evidence="2">MarR family transcriptional regulator</fullName>
    </submittedName>
</protein>
<dbReference type="Pfam" id="PF12802">
    <property type="entry name" value="MarR_2"/>
    <property type="match status" value="1"/>
</dbReference>